<comment type="catalytic activity">
    <reaction evidence="1">
        <text>L-glutamyl-tRNA(Gln) + L-glutamine + ATP + H2O = L-glutaminyl-tRNA(Gln) + L-glutamate + ADP + phosphate + H(+)</text>
        <dbReference type="Rhea" id="RHEA:17521"/>
        <dbReference type="Rhea" id="RHEA-COMP:9681"/>
        <dbReference type="Rhea" id="RHEA-COMP:9684"/>
        <dbReference type="ChEBI" id="CHEBI:15377"/>
        <dbReference type="ChEBI" id="CHEBI:15378"/>
        <dbReference type="ChEBI" id="CHEBI:29985"/>
        <dbReference type="ChEBI" id="CHEBI:30616"/>
        <dbReference type="ChEBI" id="CHEBI:43474"/>
        <dbReference type="ChEBI" id="CHEBI:58359"/>
        <dbReference type="ChEBI" id="CHEBI:78520"/>
        <dbReference type="ChEBI" id="CHEBI:78521"/>
        <dbReference type="ChEBI" id="CHEBI:456216"/>
    </reaction>
</comment>
<dbReference type="RefSeq" id="WP_258847681.1">
    <property type="nucleotide sequence ID" value="NZ_JANUGX010000033.1"/>
</dbReference>
<keyword evidence="1" id="KW-0436">Ligase</keyword>
<dbReference type="InterPro" id="IPR003837">
    <property type="entry name" value="GatC"/>
</dbReference>
<dbReference type="NCBIfam" id="TIGR00135">
    <property type="entry name" value="gatC"/>
    <property type="match status" value="1"/>
</dbReference>
<evidence type="ECO:0000256" key="1">
    <source>
        <dbReference type="HAMAP-Rule" id="MF_00122"/>
    </source>
</evidence>
<dbReference type="Pfam" id="PF02686">
    <property type="entry name" value="GatC"/>
    <property type="match status" value="1"/>
</dbReference>
<keyword evidence="3" id="KW-1185">Reference proteome</keyword>
<dbReference type="HAMAP" id="MF_00122">
    <property type="entry name" value="GatC"/>
    <property type="match status" value="1"/>
</dbReference>
<comment type="function">
    <text evidence="1">Allows the formation of correctly charged Asn-tRNA(Asn) or Gln-tRNA(Gln) through the transamidation of misacylated Asp-tRNA(Asn) or Glu-tRNA(Gln) in organisms which lack either or both of asparaginyl-tRNA or glutaminyl-tRNA synthetases. The reaction takes place in the presence of glutamine and ATP through an activated phospho-Asp-tRNA(Asn) or phospho-Glu-tRNA(Gln).</text>
</comment>
<dbReference type="SUPFAM" id="SSF141000">
    <property type="entry name" value="Glu-tRNAGln amidotransferase C subunit"/>
    <property type="match status" value="1"/>
</dbReference>
<organism evidence="2 3">
    <name type="scientific">Massilia norwichensis</name>
    <dbReference type="NCBI Taxonomy" id="1442366"/>
    <lineage>
        <taxon>Bacteria</taxon>
        <taxon>Pseudomonadati</taxon>
        <taxon>Pseudomonadota</taxon>
        <taxon>Betaproteobacteria</taxon>
        <taxon>Burkholderiales</taxon>
        <taxon>Oxalobacteraceae</taxon>
        <taxon>Telluria group</taxon>
        <taxon>Massilia</taxon>
    </lineage>
</organism>
<reference evidence="2 3" key="1">
    <citation type="submission" date="2022-08" db="EMBL/GenBank/DDBJ databases">
        <title>Reclassification of Massilia species as members of the genera Telluria, Duganella, Pseudoduganella, Mokoshia gen. nov. and Zemynaea gen. nov. using orthogonal and non-orthogonal genome-based approaches.</title>
        <authorList>
            <person name="Bowman J.P."/>
        </authorList>
    </citation>
    <scope>NUCLEOTIDE SEQUENCE [LARGE SCALE GENOMIC DNA]</scope>
    <source>
        <strain evidence="2 3">LMG 28164</strain>
    </source>
</reference>
<evidence type="ECO:0000313" key="3">
    <source>
        <dbReference type="Proteomes" id="UP001205560"/>
    </source>
</evidence>
<keyword evidence="1" id="KW-0067">ATP-binding</keyword>
<accession>A0ABT2ACH7</accession>
<comment type="caution">
    <text evidence="2">The sequence shown here is derived from an EMBL/GenBank/DDBJ whole genome shotgun (WGS) entry which is preliminary data.</text>
</comment>
<name>A0ABT2ACH7_9BURK</name>
<proteinExistence type="inferred from homology"/>
<dbReference type="PANTHER" id="PTHR15004:SF0">
    <property type="entry name" value="GLUTAMYL-TRNA(GLN) AMIDOTRANSFERASE SUBUNIT C, MITOCHONDRIAL"/>
    <property type="match status" value="1"/>
</dbReference>
<comment type="similarity">
    <text evidence="1">Belongs to the GatC family.</text>
</comment>
<evidence type="ECO:0000313" key="2">
    <source>
        <dbReference type="EMBL" id="MCS0591920.1"/>
    </source>
</evidence>
<dbReference type="Proteomes" id="UP001205560">
    <property type="component" value="Unassembled WGS sequence"/>
</dbReference>
<comment type="catalytic activity">
    <reaction evidence="1">
        <text>L-aspartyl-tRNA(Asn) + L-glutamine + ATP + H2O = L-asparaginyl-tRNA(Asn) + L-glutamate + ADP + phosphate + 2 H(+)</text>
        <dbReference type="Rhea" id="RHEA:14513"/>
        <dbReference type="Rhea" id="RHEA-COMP:9674"/>
        <dbReference type="Rhea" id="RHEA-COMP:9677"/>
        <dbReference type="ChEBI" id="CHEBI:15377"/>
        <dbReference type="ChEBI" id="CHEBI:15378"/>
        <dbReference type="ChEBI" id="CHEBI:29985"/>
        <dbReference type="ChEBI" id="CHEBI:30616"/>
        <dbReference type="ChEBI" id="CHEBI:43474"/>
        <dbReference type="ChEBI" id="CHEBI:58359"/>
        <dbReference type="ChEBI" id="CHEBI:78515"/>
        <dbReference type="ChEBI" id="CHEBI:78516"/>
        <dbReference type="ChEBI" id="CHEBI:456216"/>
    </reaction>
</comment>
<keyword evidence="1" id="KW-0648">Protein biosynthesis</keyword>
<dbReference type="PANTHER" id="PTHR15004">
    <property type="entry name" value="GLUTAMYL-TRNA(GLN) AMIDOTRANSFERASE SUBUNIT C, MITOCHONDRIAL"/>
    <property type="match status" value="1"/>
</dbReference>
<dbReference type="InterPro" id="IPR036113">
    <property type="entry name" value="Asp/Glu-ADT_sf_sub_c"/>
</dbReference>
<keyword evidence="1" id="KW-0547">Nucleotide-binding</keyword>
<dbReference type="EMBL" id="JANUGX010000033">
    <property type="protein sequence ID" value="MCS0591920.1"/>
    <property type="molecule type" value="Genomic_DNA"/>
</dbReference>
<protein>
    <recommendedName>
        <fullName evidence="1">Aspartyl/glutamyl-tRNA(Asn/Gln) amidotransferase subunit C</fullName>
        <shortName evidence="1">Asp/Glu-ADT subunit C</shortName>
        <ecNumber evidence="1">6.3.5.-</ecNumber>
    </recommendedName>
</protein>
<sequence length="99" mass="10835">MSLTLSDVKRIANLAQLDMIDAHAEIALTELNGIFALAEQMRAVDTTGVEPLSQPLAAILPLPLRLREDVVSEEDRRADYQAPAPKAQDGLYLVPKVIE</sequence>
<dbReference type="EC" id="6.3.5.-" evidence="1"/>
<dbReference type="Gene3D" id="1.10.20.60">
    <property type="entry name" value="Glu-tRNAGln amidotransferase C subunit, N-terminal domain"/>
    <property type="match status" value="1"/>
</dbReference>
<comment type="subunit">
    <text evidence="1">Heterotrimer of A, B and C subunits.</text>
</comment>
<gene>
    <name evidence="1 2" type="primary">gatC</name>
    <name evidence="2" type="ORF">NX782_22265</name>
</gene>